<sequence length="301" mass="32838">MGVPVHPVCLLSAALLLVTGAGATLFKSDQLYPTFRILGSRQCVPTDLDSSSTAPAAPNCAQLVVQESQLPINMGWFDSETAVNGPKAQDDGPGLFQTIKNHHLTFSTEPTWVADNEKMIDDCQSNVQQGLTLRQTAVYAYTCLKWSLFADCDSQQAEDGELDAEGQQRRADFFYSDCPLSARTLQELLEAITGRTFMDCGLDSPAGYAATIENMRCLLHNFQNGVNMDYDALKSALNSAFTDTNAQEPKALLDEVVAKCESNRKTEDFVKCWAEAGVLNCVYKEANEIAAAHPELCKLSA</sequence>
<reference evidence="2 3" key="1">
    <citation type="submission" date="2019-07" db="EMBL/GenBank/DDBJ databases">
        <title>Draft genome assembly of a fouling barnacle, Amphibalanus amphitrite (Darwin, 1854): The first reference genome for Thecostraca.</title>
        <authorList>
            <person name="Kim W."/>
        </authorList>
    </citation>
    <scope>NUCLEOTIDE SEQUENCE [LARGE SCALE GENOMIC DNA]</scope>
    <source>
        <strain evidence="2">SNU_AA5</strain>
        <tissue evidence="2">Soma without cirri and trophi</tissue>
    </source>
</reference>
<accession>A0A6A4VWG7</accession>
<feature type="chain" id="PRO_5025498353" evidence="1">
    <location>
        <begin position="24"/>
        <end position="301"/>
    </location>
</feature>
<feature type="signal peptide" evidence="1">
    <location>
        <begin position="1"/>
        <end position="23"/>
    </location>
</feature>
<dbReference type="EMBL" id="VIIS01001590">
    <property type="protein sequence ID" value="KAF0295954.1"/>
    <property type="molecule type" value="Genomic_DNA"/>
</dbReference>
<dbReference type="Proteomes" id="UP000440578">
    <property type="component" value="Unassembled WGS sequence"/>
</dbReference>
<gene>
    <name evidence="2" type="ORF">FJT64_006562</name>
</gene>
<keyword evidence="3" id="KW-1185">Reference proteome</keyword>
<evidence type="ECO:0000313" key="2">
    <source>
        <dbReference type="EMBL" id="KAF0295954.1"/>
    </source>
</evidence>
<organism evidence="2 3">
    <name type="scientific">Amphibalanus amphitrite</name>
    <name type="common">Striped barnacle</name>
    <name type="synonym">Balanus amphitrite</name>
    <dbReference type="NCBI Taxonomy" id="1232801"/>
    <lineage>
        <taxon>Eukaryota</taxon>
        <taxon>Metazoa</taxon>
        <taxon>Ecdysozoa</taxon>
        <taxon>Arthropoda</taxon>
        <taxon>Crustacea</taxon>
        <taxon>Multicrustacea</taxon>
        <taxon>Cirripedia</taxon>
        <taxon>Thoracica</taxon>
        <taxon>Thoracicalcarea</taxon>
        <taxon>Balanomorpha</taxon>
        <taxon>Balanoidea</taxon>
        <taxon>Balanidae</taxon>
        <taxon>Amphibalaninae</taxon>
        <taxon>Amphibalanus</taxon>
    </lineage>
</organism>
<protein>
    <submittedName>
        <fullName evidence="2">Uncharacterized protein</fullName>
    </submittedName>
</protein>
<proteinExistence type="predicted"/>
<dbReference type="AlphaFoldDB" id="A0A6A4VWG7"/>
<evidence type="ECO:0000313" key="3">
    <source>
        <dbReference type="Proteomes" id="UP000440578"/>
    </source>
</evidence>
<name>A0A6A4VWG7_AMPAM</name>
<comment type="caution">
    <text evidence="2">The sequence shown here is derived from an EMBL/GenBank/DDBJ whole genome shotgun (WGS) entry which is preliminary data.</text>
</comment>
<evidence type="ECO:0000256" key="1">
    <source>
        <dbReference type="SAM" id="SignalP"/>
    </source>
</evidence>
<keyword evidence="1" id="KW-0732">Signal</keyword>